<dbReference type="InterPro" id="IPR008995">
    <property type="entry name" value="Mo/tungstate-bd_C_term_dom"/>
</dbReference>
<dbReference type="PANTHER" id="PTHR30432">
    <property type="entry name" value="TRANSCRIPTIONAL REGULATOR MODE"/>
    <property type="match status" value="1"/>
</dbReference>
<keyword evidence="1 2" id="KW-0500">Molybdenum</keyword>
<name>A0A446CWF9_9BURK</name>
<reference evidence="4 6" key="1">
    <citation type="submission" date="2018-07" db="EMBL/GenBank/DDBJ databases">
        <authorList>
            <person name="Peeters C."/>
        </authorList>
    </citation>
    <scope>NUCLEOTIDE SEQUENCE [LARGE SCALE GENOMIC DNA]</scope>
    <source>
        <strain evidence="4 6">LMG 30378</strain>
    </source>
</reference>
<keyword evidence="7" id="KW-1185">Reference proteome</keyword>
<dbReference type="Proteomes" id="UP001456224">
    <property type="component" value="Chromosome"/>
</dbReference>
<evidence type="ECO:0000313" key="4">
    <source>
        <dbReference type="EMBL" id="SSW72167.1"/>
    </source>
</evidence>
<sequence length="142" mass="14272">MQTSARNQLSGEVVAFTRGSVNDEVVLRTTDGLDVAAIITHGSSLSLDLAIGKAAIALVKASSVLIMVDTSAAQVSARNCVGGVVKAITKGAVNSEVIVEAPGGAQIASIITNNSVERLNLSVGKPATAVFKASSVLIAVDA</sequence>
<reference evidence="5 7" key="2">
    <citation type="submission" date="2024-03" db="EMBL/GenBank/DDBJ databases">
        <title>Reference genomes for the five species model microbial community.</title>
        <authorList>
            <person name="Padfield D."/>
        </authorList>
    </citation>
    <scope>NUCLEOTIDE SEQUENCE [LARGE SCALE GENOMIC DNA]</scope>
    <source>
        <strain evidence="5 7">AB1</strain>
    </source>
</reference>
<dbReference type="RefSeq" id="WP_129244737.1">
    <property type="nucleotide sequence ID" value="NZ_CP148753.1"/>
</dbReference>
<dbReference type="EMBL" id="CP148753">
    <property type="protein sequence ID" value="WXR71286.1"/>
    <property type="molecule type" value="Genomic_DNA"/>
</dbReference>
<dbReference type="AlphaFoldDB" id="A0A446CWF9"/>
<dbReference type="Pfam" id="PF03459">
    <property type="entry name" value="TOBE"/>
    <property type="match status" value="2"/>
</dbReference>
<dbReference type="InterPro" id="IPR005116">
    <property type="entry name" value="Transp-assoc_OB_typ1"/>
</dbReference>
<dbReference type="SUPFAM" id="SSF50331">
    <property type="entry name" value="MOP-like"/>
    <property type="match status" value="2"/>
</dbReference>
<dbReference type="Proteomes" id="UP000289465">
    <property type="component" value="Unassembled WGS sequence"/>
</dbReference>
<evidence type="ECO:0000256" key="1">
    <source>
        <dbReference type="ARBA" id="ARBA00022505"/>
    </source>
</evidence>
<dbReference type="EMBL" id="UFQC01000035">
    <property type="protein sequence ID" value="SSW72167.1"/>
    <property type="molecule type" value="Genomic_DNA"/>
</dbReference>
<gene>
    <name evidence="4" type="primary">mopA_2</name>
    <name evidence="4" type="ORF">AVE30378_04962</name>
    <name evidence="5" type="ORF">WHX56_16635</name>
</gene>
<dbReference type="NCBIfam" id="TIGR00638">
    <property type="entry name" value="Mop"/>
    <property type="match status" value="2"/>
</dbReference>
<dbReference type="GO" id="GO:0015689">
    <property type="term" value="P:molybdate ion transport"/>
    <property type="evidence" value="ECO:0007669"/>
    <property type="project" value="InterPro"/>
</dbReference>
<evidence type="ECO:0000256" key="2">
    <source>
        <dbReference type="PROSITE-ProRule" id="PRU01213"/>
    </source>
</evidence>
<dbReference type="PANTHER" id="PTHR30432:SF1">
    <property type="entry name" value="DNA-BINDING TRANSCRIPTIONAL DUAL REGULATOR MODE"/>
    <property type="match status" value="1"/>
</dbReference>
<evidence type="ECO:0000259" key="3">
    <source>
        <dbReference type="PROSITE" id="PS51866"/>
    </source>
</evidence>
<protein>
    <submittedName>
        <fullName evidence="4">Molybdenum-pterin-binding protein MopA</fullName>
    </submittedName>
    <submittedName>
        <fullName evidence="5">TOBE domain-containing protein</fullName>
    </submittedName>
</protein>
<dbReference type="InterPro" id="IPR004606">
    <property type="entry name" value="Mop_domain"/>
</dbReference>
<dbReference type="PROSITE" id="PS51866">
    <property type="entry name" value="MOP"/>
    <property type="match status" value="2"/>
</dbReference>
<feature type="domain" description="Mop" evidence="3">
    <location>
        <begin position="74"/>
        <end position="140"/>
    </location>
</feature>
<organism evidence="4 6">
    <name type="scientific">Achromobacter veterisilvae</name>
    <dbReference type="NCBI Taxonomy" id="2069367"/>
    <lineage>
        <taxon>Bacteria</taxon>
        <taxon>Pseudomonadati</taxon>
        <taxon>Pseudomonadota</taxon>
        <taxon>Betaproteobacteria</taxon>
        <taxon>Burkholderiales</taxon>
        <taxon>Alcaligenaceae</taxon>
        <taxon>Achromobacter</taxon>
    </lineage>
</organism>
<proteinExistence type="predicted"/>
<evidence type="ECO:0000313" key="5">
    <source>
        <dbReference type="EMBL" id="WXR71286.1"/>
    </source>
</evidence>
<dbReference type="InterPro" id="IPR051815">
    <property type="entry name" value="Molybdate_resp_trans_reg"/>
</dbReference>
<dbReference type="OrthoDB" id="9800709at2"/>
<evidence type="ECO:0000313" key="6">
    <source>
        <dbReference type="Proteomes" id="UP000289465"/>
    </source>
</evidence>
<evidence type="ECO:0000313" key="7">
    <source>
        <dbReference type="Proteomes" id="UP001456224"/>
    </source>
</evidence>
<dbReference type="Gene3D" id="2.40.50.100">
    <property type="match status" value="2"/>
</dbReference>
<accession>A0A446CWF9</accession>
<feature type="domain" description="Mop" evidence="3">
    <location>
        <begin position="2"/>
        <end position="68"/>
    </location>
</feature>